<dbReference type="FunFam" id="2.40.50.140:FF:000026">
    <property type="entry name" value="30S ribosomal protein S17"/>
    <property type="match status" value="1"/>
</dbReference>
<evidence type="ECO:0000256" key="1">
    <source>
        <dbReference type="ARBA" id="ARBA00002932"/>
    </source>
</evidence>
<proteinExistence type="inferred from homology"/>
<dbReference type="NCBIfam" id="NF004123">
    <property type="entry name" value="PRK05610.1"/>
    <property type="match status" value="1"/>
</dbReference>
<evidence type="ECO:0000313" key="11">
    <source>
        <dbReference type="Proteomes" id="UP000284178"/>
    </source>
</evidence>
<gene>
    <name evidence="8" type="primary">rpsQ</name>
    <name evidence="10" type="ORF">DWY25_11790</name>
</gene>
<dbReference type="AlphaFoldDB" id="A0A412FX60"/>
<dbReference type="SUPFAM" id="SSF50249">
    <property type="entry name" value="Nucleic acid-binding proteins"/>
    <property type="match status" value="1"/>
</dbReference>
<evidence type="ECO:0000256" key="9">
    <source>
        <dbReference type="RuleBase" id="RU003872"/>
    </source>
</evidence>
<comment type="subunit">
    <text evidence="3 8">Part of the 30S ribosomal subunit.</text>
</comment>
<dbReference type="GO" id="GO:0022627">
    <property type="term" value="C:cytosolic small ribosomal subunit"/>
    <property type="evidence" value="ECO:0007669"/>
    <property type="project" value="UniProtKB-UniRule"/>
</dbReference>
<dbReference type="PRINTS" id="PR00973">
    <property type="entry name" value="RIBOSOMALS17"/>
</dbReference>
<keyword evidence="6 8" id="KW-0689">Ribosomal protein</keyword>
<evidence type="ECO:0000256" key="3">
    <source>
        <dbReference type="ARBA" id="ARBA00011458"/>
    </source>
</evidence>
<comment type="function">
    <text evidence="1 8">One of the primary rRNA binding proteins, it binds specifically to the 5'-end of 16S ribosomal RNA.</text>
</comment>
<dbReference type="Proteomes" id="UP000284178">
    <property type="component" value="Unassembled WGS sequence"/>
</dbReference>
<dbReference type="InterPro" id="IPR019984">
    <property type="entry name" value="Ribosomal_uS17_bact/chlr"/>
</dbReference>
<keyword evidence="11" id="KW-1185">Reference proteome</keyword>
<dbReference type="NCBIfam" id="TIGR03635">
    <property type="entry name" value="uS17_bact"/>
    <property type="match status" value="1"/>
</dbReference>
<evidence type="ECO:0000256" key="6">
    <source>
        <dbReference type="ARBA" id="ARBA00022980"/>
    </source>
</evidence>
<sequence>MVMERSNRKVLRGKVVSDKMDKTITVEVATSKSHPLYSKRIKYSKKFKAHDENNEAKLGDIVEIMETRPLSATKRFRLVKIIEKAVIL</sequence>
<comment type="similarity">
    <text evidence="2 8 9">Belongs to the universal ribosomal protein uS17 family.</text>
</comment>
<dbReference type="PANTHER" id="PTHR10744">
    <property type="entry name" value="40S RIBOSOMAL PROTEIN S11 FAMILY MEMBER"/>
    <property type="match status" value="1"/>
</dbReference>
<keyword evidence="4 8" id="KW-0699">rRNA-binding</keyword>
<keyword evidence="7 8" id="KW-0687">Ribonucleoprotein</keyword>
<dbReference type="EMBL" id="QRUP01000014">
    <property type="protein sequence ID" value="RGR72741.1"/>
    <property type="molecule type" value="Genomic_DNA"/>
</dbReference>
<reference evidence="10 11" key="1">
    <citation type="submission" date="2018-08" db="EMBL/GenBank/DDBJ databases">
        <title>A genome reference for cultivated species of the human gut microbiota.</title>
        <authorList>
            <person name="Zou Y."/>
            <person name="Xue W."/>
            <person name="Luo G."/>
        </authorList>
    </citation>
    <scope>NUCLEOTIDE SEQUENCE [LARGE SCALE GENOMIC DNA]</scope>
    <source>
        <strain evidence="10 11">AF24-29</strain>
    </source>
</reference>
<evidence type="ECO:0000256" key="7">
    <source>
        <dbReference type="ARBA" id="ARBA00023274"/>
    </source>
</evidence>
<dbReference type="PROSITE" id="PS00056">
    <property type="entry name" value="RIBOSOMAL_S17"/>
    <property type="match status" value="1"/>
</dbReference>
<keyword evidence="5 8" id="KW-0694">RNA-binding</keyword>
<evidence type="ECO:0000256" key="5">
    <source>
        <dbReference type="ARBA" id="ARBA00022884"/>
    </source>
</evidence>
<dbReference type="GO" id="GO:0006412">
    <property type="term" value="P:translation"/>
    <property type="evidence" value="ECO:0007669"/>
    <property type="project" value="UniProtKB-UniRule"/>
</dbReference>
<protein>
    <recommendedName>
        <fullName evidence="8">Small ribosomal subunit protein uS17</fullName>
    </recommendedName>
</protein>
<dbReference type="Pfam" id="PF00366">
    <property type="entry name" value="Ribosomal_S17"/>
    <property type="match status" value="1"/>
</dbReference>
<dbReference type="CDD" id="cd00364">
    <property type="entry name" value="Ribosomal_uS17"/>
    <property type="match status" value="1"/>
</dbReference>
<evidence type="ECO:0000256" key="2">
    <source>
        <dbReference type="ARBA" id="ARBA00010254"/>
    </source>
</evidence>
<name>A0A412FX60_9FIRM</name>
<evidence type="ECO:0000256" key="4">
    <source>
        <dbReference type="ARBA" id="ARBA00022730"/>
    </source>
</evidence>
<accession>A0A412FX60</accession>
<dbReference type="GO" id="GO:0003735">
    <property type="term" value="F:structural constituent of ribosome"/>
    <property type="evidence" value="ECO:0007669"/>
    <property type="project" value="UniProtKB-UniRule"/>
</dbReference>
<dbReference type="InterPro" id="IPR019979">
    <property type="entry name" value="Ribosomal_uS17_CS"/>
</dbReference>
<dbReference type="InterPro" id="IPR000266">
    <property type="entry name" value="Ribosomal_uS17"/>
</dbReference>
<evidence type="ECO:0000313" key="10">
    <source>
        <dbReference type="EMBL" id="RGR72741.1"/>
    </source>
</evidence>
<dbReference type="PANTHER" id="PTHR10744:SF1">
    <property type="entry name" value="SMALL RIBOSOMAL SUBUNIT PROTEIN US17M"/>
    <property type="match status" value="1"/>
</dbReference>
<comment type="caution">
    <text evidence="10">The sequence shown here is derived from an EMBL/GenBank/DDBJ whole genome shotgun (WGS) entry which is preliminary data.</text>
</comment>
<evidence type="ECO:0000256" key="8">
    <source>
        <dbReference type="HAMAP-Rule" id="MF_01345"/>
    </source>
</evidence>
<dbReference type="InterPro" id="IPR012340">
    <property type="entry name" value="NA-bd_OB-fold"/>
</dbReference>
<dbReference type="HAMAP" id="MF_01345_B">
    <property type="entry name" value="Ribosomal_uS17_B"/>
    <property type="match status" value="1"/>
</dbReference>
<dbReference type="Gene3D" id="2.40.50.140">
    <property type="entry name" value="Nucleic acid-binding proteins"/>
    <property type="match status" value="1"/>
</dbReference>
<dbReference type="GO" id="GO:0019843">
    <property type="term" value="F:rRNA binding"/>
    <property type="evidence" value="ECO:0007669"/>
    <property type="project" value="UniProtKB-UniRule"/>
</dbReference>
<organism evidence="10 11">
    <name type="scientific">Holdemania filiformis</name>
    <dbReference type="NCBI Taxonomy" id="61171"/>
    <lineage>
        <taxon>Bacteria</taxon>
        <taxon>Bacillati</taxon>
        <taxon>Bacillota</taxon>
        <taxon>Erysipelotrichia</taxon>
        <taxon>Erysipelotrichales</taxon>
        <taxon>Erysipelotrichaceae</taxon>
        <taxon>Holdemania</taxon>
    </lineage>
</organism>